<evidence type="ECO:0000313" key="11">
    <source>
        <dbReference type="EMBL" id="BES93784.1"/>
    </source>
</evidence>
<protein>
    <recommendedName>
        <fullName evidence="3">Homologous-pairing protein 2 homolog</fullName>
    </recommendedName>
</protein>
<evidence type="ECO:0000256" key="5">
    <source>
        <dbReference type="ARBA" id="ARBA00023172"/>
    </source>
</evidence>
<proteinExistence type="inferred from homology"/>
<dbReference type="Pfam" id="PF07106">
    <property type="entry name" value="WHD_TBPIP"/>
    <property type="match status" value="1"/>
</dbReference>
<evidence type="ECO:0000256" key="7">
    <source>
        <dbReference type="ARBA" id="ARBA00023254"/>
    </source>
</evidence>
<accession>A0ABN7AQR2</accession>
<keyword evidence="5" id="KW-0233">DNA recombination</keyword>
<dbReference type="InterPro" id="IPR010776">
    <property type="entry name" value="Hop2_WH_dom"/>
</dbReference>
<comment type="similarity">
    <text evidence="2">Belongs to the HOP2 family.</text>
</comment>
<dbReference type="EMBL" id="AP028912">
    <property type="protein sequence ID" value="BES93784.1"/>
    <property type="molecule type" value="Genomic_DNA"/>
</dbReference>
<evidence type="ECO:0000259" key="9">
    <source>
        <dbReference type="Pfam" id="PF07106"/>
    </source>
</evidence>
<feature type="coiled-coil region" evidence="8">
    <location>
        <begin position="71"/>
        <end position="135"/>
    </location>
</feature>
<dbReference type="PANTHER" id="PTHR15938">
    <property type="entry name" value="TBP-1 INTERACTING PROTEIN"/>
    <property type="match status" value="1"/>
</dbReference>
<evidence type="ECO:0000256" key="4">
    <source>
        <dbReference type="ARBA" id="ARBA00023054"/>
    </source>
</evidence>
<organism evidence="11 12">
    <name type="scientific">Nesidiocoris tenuis</name>
    <dbReference type="NCBI Taxonomy" id="355587"/>
    <lineage>
        <taxon>Eukaryota</taxon>
        <taxon>Metazoa</taxon>
        <taxon>Ecdysozoa</taxon>
        <taxon>Arthropoda</taxon>
        <taxon>Hexapoda</taxon>
        <taxon>Insecta</taxon>
        <taxon>Pterygota</taxon>
        <taxon>Neoptera</taxon>
        <taxon>Paraneoptera</taxon>
        <taxon>Hemiptera</taxon>
        <taxon>Heteroptera</taxon>
        <taxon>Panheteroptera</taxon>
        <taxon>Cimicomorpha</taxon>
        <taxon>Miridae</taxon>
        <taxon>Dicyphina</taxon>
        <taxon>Nesidiocoris</taxon>
    </lineage>
</organism>
<reference evidence="11 12" key="1">
    <citation type="submission" date="2023-09" db="EMBL/GenBank/DDBJ databases">
        <title>Nesidiocoris tenuis whole genome shotgun sequence.</title>
        <authorList>
            <person name="Shibata T."/>
            <person name="Shimoda M."/>
            <person name="Kobayashi T."/>
            <person name="Uehara T."/>
        </authorList>
    </citation>
    <scope>NUCLEOTIDE SEQUENCE [LARGE SCALE GENOMIC DNA]</scope>
    <source>
        <strain evidence="11 12">Japan</strain>
    </source>
</reference>
<dbReference type="InterPro" id="IPR036388">
    <property type="entry name" value="WH-like_DNA-bd_sf"/>
</dbReference>
<dbReference type="Pfam" id="PF18517">
    <property type="entry name" value="LZ3wCH"/>
    <property type="match status" value="1"/>
</dbReference>
<evidence type="ECO:0000256" key="2">
    <source>
        <dbReference type="ARBA" id="ARBA00007922"/>
    </source>
</evidence>
<evidence type="ECO:0000256" key="6">
    <source>
        <dbReference type="ARBA" id="ARBA00023242"/>
    </source>
</evidence>
<feature type="domain" description="Homologous-pairing protein 2 winged helix" evidence="9">
    <location>
        <begin position="4"/>
        <end position="59"/>
    </location>
</feature>
<comment type="subcellular location">
    <subcellularLocation>
        <location evidence="1">Nucleus</location>
    </subcellularLocation>
</comment>
<evidence type="ECO:0000313" key="12">
    <source>
        <dbReference type="Proteomes" id="UP001307889"/>
    </source>
</evidence>
<keyword evidence="7" id="KW-0469">Meiosis</keyword>
<keyword evidence="4 8" id="KW-0175">Coiled coil</keyword>
<dbReference type="InterPro" id="IPR040661">
    <property type="entry name" value="LZ3wCH"/>
</dbReference>
<sequence>MSKEVLKFMITANRPYSANDVSQALRDLGKSAVQKSLDSLVDNGSLYVKEYNKQKIYCVVQRDELSSRDEVEELDLKIRSTQEELNRLKVELTKAQAKVKSLNSSKTTEQLTAENAQLQEEIDGMRAKVASFEKAGRSLTKTQMEEVTKKWDFYVKTYRKRKRIANDILDQILESYPKSKKHLYEDIGIEDDESVGMPKLSS</sequence>
<dbReference type="Gene3D" id="1.10.10.10">
    <property type="entry name" value="Winged helix-like DNA-binding domain superfamily/Winged helix DNA-binding domain"/>
    <property type="match status" value="1"/>
</dbReference>
<dbReference type="PANTHER" id="PTHR15938:SF0">
    <property type="entry name" value="HOMOLOGOUS-PAIRING PROTEIN 2 HOMOLOG"/>
    <property type="match status" value="1"/>
</dbReference>
<evidence type="ECO:0000256" key="3">
    <source>
        <dbReference type="ARBA" id="ARBA00016093"/>
    </source>
</evidence>
<keyword evidence="12" id="KW-1185">Reference proteome</keyword>
<dbReference type="Proteomes" id="UP001307889">
    <property type="component" value="Chromosome 4"/>
</dbReference>
<gene>
    <name evidence="11" type="ORF">NTJ_06593</name>
</gene>
<name>A0ABN7AQR2_9HEMI</name>
<evidence type="ECO:0000259" key="10">
    <source>
        <dbReference type="Pfam" id="PF18517"/>
    </source>
</evidence>
<evidence type="ECO:0000256" key="1">
    <source>
        <dbReference type="ARBA" id="ARBA00004123"/>
    </source>
</evidence>
<keyword evidence="6" id="KW-0539">Nucleus</keyword>
<feature type="domain" description="Leucine zipper with capping helix" evidence="10">
    <location>
        <begin position="143"/>
        <end position="196"/>
    </location>
</feature>
<evidence type="ECO:0000256" key="8">
    <source>
        <dbReference type="SAM" id="Coils"/>
    </source>
</evidence>